<dbReference type="FunFam" id="3.30.559.10:FF:000008">
    <property type="entry name" value="Tryptamine hydroxycinnamoyl transferase"/>
    <property type="match status" value="1"/>
</dbReference>
<dbReference type="EMBL" id="NMUH01015212">
    <property type="protein sequence ID" value="MQM23146.1"/>
    <property type="molecule type" value="Genomic_DNA"/>
</dbReference>
<gene>
    <name evidence="4" type="ORF">Taro_056209</name>
</gene>
<comment type="caution">
    <text evidence="4">The sequence shown here is derived from an EMBL/GenBank/DDBJ whole genome shotgun (WGS) entry which is preliminary data.</text>
</comment>
<evidence type="ECO:0000313" key="5">
    <source>
        <dbReference type="Proteomes" id="UP000652761"/>
    </source>
</evidence>
<proteinExistence type="inferred from homology"/>
<protein>
    <submittedName>
        <fullName evidence="4">Uncharacterized protein</fullName>
    </submittedName>
</protein>
<dbReference type="InterPro" id="IPR023213">
    <property type="entry name" value="CAT-like_dom_sf"/>
</dbReference>
<keyword evidence="5" id="KW-1185">Reference proteome</keyword>
<evidence type="ECO:0000256" key="3">
    <source>
        <dbReference type="ARBA" id="ARBA00023315"/>
    </source>
</evidence>
<name>A0A843XV40_COLES</name>
<keyword evidence="2" id="KW-0808">Transferase</keyword>
<dbReference type="OrthoDB" id="671439at2759"/>
<reference evidence="4" key="1">
    <citation type="submission" date="2017-07" db="EMBL/GenBank/DDBJ databases">
        <title>Taro Niue Genome Assembly and Annotation.</title>
        <authorList>
            <person name="Atibalentja N."/>
            <person name="Keating K."/>
            <person name="Fields C.J."/>
        </authorList>
    </citation>
    <scope>NUCLEOTIDE SEQUENCE</scope>
    <source>
        <strain evidence="4">Niue_2</strain>
        <tissue evidence="4">Leaf</tissue>
    </source>
</reference>
<dbReference type="Gene3D" id="3.30.559.10">
    <property type="entry name" value="Chloramphenicol acetyltransferase-like domain"/>
    <property type="match status" value="2"/>
</dbReference>
<dbReference type="Proteomes" id="UP000652761">
    <property type="component" value="Unassembled WGS sequence"/>
</dbReference>
<comment type="similarity">
    <text evidence="1">Belongs to the plant acyltransferase family.</text>
</comment>
<dbReference type="Pfam" id="PF02458">
    <property type="entry name" value="Transferase"/>
    <property type="match status" value="1"/>
</dbReference>
<dbReference type="AlphaFoldDB" id="A0A843XV40"/>
<dbReference type="PANTHER" id="PTHR31642">
    <property type="entry name" value="TRICHOTHECENE 3-O-ACETYLTRANSFERASE"/>
    <property type="match status" value="1"/>
</dbReference>
<keyword evidence="3" id="KW-0012">Acyltransferase</keyword>
<dbReference type="PANTHER" id="PTHR31642:SF13">
    <property type="entry name" value="AGMATINE HYDROXYCINNAMOYLTRANSFERASE 1"/>
    <property type="match status" value="1"/>
</dbReference>
<evidence type="ECO:0000256" key="2">
    <source>
        <dbReference type="ARBA" id="ARBA00022679"/>
    </source>
</evidence>
<dbReference type="SUPFAM" id="SSF52777">
    <property type="entry name" value="CoA-dependent acyltransferases"/>
    <property type="match status" value="1"/>
</dbReference>
<dbReference type="InterPro" id="IPR050317">
    <property type="entry name" value="Plant_Fungal_Acyltransferase"/>
</dbReference>
<evidence type="ECO:0000256" key="1">
    <source>
        <dbReference type="ARBA" id="ARBA00009861"/>
    </source>
</evidence>
<dbReference type="GO" id="GO:0016747">
    <property type="term" value="F:acyltransferase activity, transferring groups other than amino-acyl groups"/>
    <property type="evidence" value="ECO:0007669"/>
    <property type="project" value="UniProtKB-ARBA"/>
</dbReference>
<accession>A0A843XV40</accession>
<organism evidence="4 5">
    <name type="scientific">Colocasia esculenta</name>
    <name type="common">Wild taro</name>
    <name type="synonym">Arum esculentum</name>
    <dbReference type="NCBI Taxonomy" id="4460"/>
    <lineage>
        <taxon>Eukaryota</taxon>
        <taxon>Viridiplantae</taxon>
        <taxon>Streptophyta</taxon>
        <taxon>Embryophyta</taxon>
        <taxon>Tracheophyta</taxon>
        <taxon>Spermatophyta</taxon>
        <taxon>Magnoliopsida</taxon>
        <taxon>Liliopsida</taxon>
        <taxon>Araceae</taxon>
        <taxon>Aroideae</taxon>
        <taxon>Colocasieae</taxon>
        <taxon>Colocasia</taxon>
    </lineage>
</organism>
<evidence type="ECO:0000313" key="4">
    <source>
        <dbReference type="EMBL" id="MQM23146.1"/>
    </source>
</evidence>
<sequence length="460" mass="51064">MTIQVKVKSDKLVTPSYENVGRRTDEKVTLSIFDTVTYNTNFSVVFTFRAPTVSNGVLERSLCRLLAEYPEWAGRLAVDSEPPCSPVILLNDRGVRFIEATSDCALSDAVPAEGAPTPDLLDLHGDKQQDRTSAAVEDEPLLQVQLTRFSCGGLAVGLTVHHLVADGSAACLFWLAWGRAARGLLSRPRPTLDRMQFPPRNPLTIEFEHRGVEYAASAPVLAAAAAAMHSDTEAVENIVIHKARFSANFLRKLKAKASQGVDAVPPSKRPYSTFETLVAHLWRAVTRSRGLEGHVKTHIRISVDGRRRLVPPVPDEYFGNLVLWAFPEATVGELFHLPLHRAAGLIREAVAKVDDRYFRSFVDFSEQTSKVVTEERLVPTAEMENRVLSPHLEVDSWLRFPFYDVNFGSGPPDLFTPTWLPYEGFLVLLASPSGDGSVDVLVPLLRERMPSFKEICYCLD</sequence>